<protein>
    <recommendedName>
        <fullName evidence="1">Serine aminopeptidase S33 domain-containing protein</fullName>
    </recommendedName>
</protein>
<evidence type="ECO:0000259" key="1">
    <source>
        <dbReference type="Pfam" id="PF12146"/>
    </source>
</evidence>
<accession>A0A380TAA7</accession>
<dbReference type="Gene3D" id="3.40.50.1820">
    <property type="entry name" value="alpha/beta hydrolase"/>
    <property type="match status" value="1"/>
</dbReference>
<dbReference type="InterPro" id="IPR029058">
    <property type="entry name" value="AB_hydrolase_fold"/>
</dbReference>
<name>A0A380TAA7_9ZZZZ</name>
<organism evidence="2">
    <name type="scientific">metagenome</name>
    <dbReference type="NCBI Taxonomy" id="256318"/>
    <lineage>
        <taxon>unclassified sequences</taxon>
        <taxon>metagenomes</taxon>
    </lineage>
</organism>
<feature type="domain" description="Serine aminopeptidase S33" evidence="1">
    <location>
        <begin position="72"/>
        <end position="190"/>
    </location>
</feature>
<proteinExistence type="predicted"/>
<dbReference type="PANTHER" id="PTHR12277">
    <property type="entry name" value="ALPHA/BETA HYDROLASE DOMAIN-CONTAINING PROTEIN"/>
    <property type="match status" value="1"/>
</dbReference>
<gene>
    <name evidence="2" type="ORF">DF3PB_1770002</name>
</gene>
<evidence type="ECO:0000313" key="2">
    <source>
        <dbReference type="EMBL" id="SUS05173.1"/>
    </source>
</evidence>
<dbReference type="EMBL" id="UIDG01000087">
    <property type="protein sequence ID" value="SUS05173.1"/>
    <property type="molecule type" value="Genomic_DNA"/>
</dbReference>
<dbReference type="InterPro" id="IPR022742">
    <property type="entry name" value="Hydrolase_4"/>
</dbReference>
<dbReference type="AlphaFoldDB" id="A0A380TAA7"/>
<dbReference type="PANTHER" id="PTHR12277:SF81">
    <property type="entry name" value="PROTEIN ABHD13"/>
    <property type="match status" value="1"/>
</dbReference>
<sequence>MVDRAALVFLSRRAVLALFVVAATAGCTDLFFHPSRTLTGSPADLGLAYRDVWFEAADGTPLHGWFLPARGDPKGLLLHLHGNAGNVASHLGFVAWLPAEGISVLTFDYRGYGRSEGTPTLAGVHLDAEAALAQTLHLQTEEGLTDRPVGVLGQSLGGSVAITALARSELKGRFNLLVVDGAFSSYRQIVRDKLAEFWLTWPLKGLLSAGIEEGYDPVDAIAELAPLPLIILHGDLDLVVPLAHGKALYNAAHEPKQLWVVRGGGHLDALATPELRALVVTALTTATPPAKPARP</sequence>
<dbReference type="Pfam" id="PF12146">
    <property type="entry name" value="Hydrolase_4"/>
    <property type="match status" value="1"/>
</dbReference>
<reference evidence="2" key="1">
    <citation type="submission" date="2018-07" db="EMBL/GenBank/DDBJ databases">
        <authorList>
            <person name="Quirk P.G."/>
            <person name="Krulwich T.A."/>
        </authorList>
    </citation>
    <scope>NUCLEOTIDE SEQUENCE</scope>
</reference>
<dbReference type="PROSITE" id="PS51257">
    <property type="entry name" value="PROKAR_LIPOPROTEIN"/>
    <property type="match status" value="1"/>
</dbReference>
<dbReference type="SUPFAM" id="SSF53474">
    <property type="entry name" value="alpha/beta-Hydrolases"/>
    <property type="match status" value="1"/>
</dbReference>